<feature type="domain" description="N-acetyltransferase" evidence="1">
    <location>
        <begin position="4"/>
        <end position="141"/>
    </location>
</feature>
<evidence type="ECO:0000259" key="1">
    <source>
        <dbReference type="PROSITE" id="PS51186"/>
    </source>
</evidence>
<name>A0A7D7R2K8_9NOSO</name>
<dbReference type="SUPFAM" id="SSF55729">
    <property type="entry name" value="Acyl-CoA N-acyltransferases (Nat)"/>
    <property type="match status" value="1"/>
</dbReference>
<protein>
    <submittedName>
        <fullName evidence="2">GNAT family N-acetyltransferase</fullName>
    </submittedName>
</protein>
<accession>A0A7D7R2K8</accession>
<dbReference type="Gene3D" id="3.40.630.30">
    <property type="match status" value="1"/>
</dbReference>
<sequence>MLEYKISIESQPDFKEVDFVDKQLHEFNLSKIGDYQYTPLFLMLRDSQKKVVGGLEGFIGLGWLHISTLWIAQELRGDGYGKALLLAAEQEAVNRGCLHAYVFTYSFQAPEFYQHLGYEVFGELEDFPSGHRRYFLKKSLRKNT</sequence>
<gene>
    <name evidence="2" type="ORF">HUN01_11815</name>
</gene>
<dbReference type="InterPro" id="IPR000182">
    <property type="entry name" value="GNAT_dom"/>
</dbReference>
<dbReference type="Pfam" id="PF00583">
    <property type="entry name" value="Acetyltransf_1"/>
    <property type="match status" value="1"/>
</dbReference>
<dbReference type="CDD" id="cd04301">
    <property type="entry name" value="NAT_SF"/>
    <property type="match status" value="1"/>
</dbReference>
<dbReference type="AlphaFoldDB" id="A0A7D7R2K8"/>
<dbReference type="RefSeq" id="WP_181931427.1">
    <property type="nucleotide sequence ID" value="NZ_CP054698.1"/>
</dbReference>
<dbReference type="Proteomes" id="UP000514713">
    <property type="component" value="Chromosome"/>
</dbReference>
<dbReference type="PROSITE" id="PS51186">
    <property type="entry name" value="GNAT"/>
    <property type="match status" value="1"/>
</dbReference>
<dbReference type="EMBL" id="CP054698">
    <property type="protein sequence ID" value="QMS88246.1"/>
    <property type="molecule type" value="Genomic_DNA"/>
</dbReference>
<dbReference type="KEGG" id="ned:HUN01_11815"/>
<organism evidence="2 3">
    <name type="scientific">Nostoc edaphicum CCNP1411</name>
    <dbReference type="NCBI Taxonomy" id="1472755"/>
    <lineage>
        <taxon>Bacteria</taxon>
        <taxon>Bacillati</taxon>
        <taxon>Cyanobacteriota</taxon>
        <taxon>Cyanophyceae</taxon>
        <taxon>Nostocales</taxon>
        <taxon>Nostocaceae</taxon>
        <taxon>Nostoc</taxon>
    </lineage>
</organism>
<keyword evidence="2" id="KW-0808">Transferase</keyword>
<dbReference type="GO" id="GO:0016747">
    <property type="term" value="F:acyltransferase activity, transferring groups other than amino-acyl groups"/>
    <property type="evidence" value="ECO:0007669"/>
    <property type="project" value="InterPro"/>
</dbReference>
<keyword evidence="3" id="KW-1185">Reference proteome</keyword>
<evidence type="ECO:0000313" key="2">
    <source>
        <dbReference type="EMBL" id="QMS88246.1"/>
    </source>
</evidence>
<reference evidence="3" key="1">
    <citation type="submission" date="2020-06" db="EMBL/GenBank/DDBJ databases">
        <title>Nostoc edaphicum CCNP1411 genome.</title>
        <authorList>
            <person name="Fidor A."/>
            <person name="Grabski M."/>
            <person name="Gawor J."/>
            <person name="Gromadka R."/>
            <person name="Wegrzyn G."/>
            <person name="Mazur-Marzec H."/>
        </authorList>
    </citation>
    <scope>NUCLEOTIDE SEQUENCE [LARGE SCALE GENOMIC DNA]</scope>
    <source>
        <strain evidence="3">CCNP1411</strain>
    </source>
</reference>
<proteinExistence type="predicted"/>
<evidence type="ECO:0000313" key="3">
    <source>
        <dbReference type="Proteomes" id="UP000514713"/>
    </source>
</evidence>
<dbReference type="InterPro" id="IPR016181">
    <property type="entry name" value="Acyl_CoA_acyltransferase"/>
</dbReference>